<protein>
    <submittedName>
        <fullName evidence="2">Uncharacterized protein</fullName>
    </submittedName>
</protein>
<keyword evidence="1" id="KW-0472">Membrane</keyword>
<accession>A0A8B6C8V2</accession>
<evidence type="ECO:0000256" key="1">
    <source>
        <dbReference type="SAM" id="Phobius"/>
    </source>
</evidence>
<feature type="transmembrane region" description="Helical" evidence="1">
    <location>
        <begin position="20"/>
        <end position="40"/>
    </location>
</feature>
<dbReference type="Proteomes" id="UP000596742">
    <property type="component" value="Unassembled WGS sequence"/>
</dbReference>
<dbReference type="EMBL" id="UYJE01001317">
    <property type="protein sequence ID" value="VDI01199.1"/>
    <property type="molecule type" value="Genomic_DNA"/>
</dbReference>
<reference evidence="2" key="1">
    <citation type="submission" date="2018-11" db="EMBL/GenBank/DDBJ databases">
        <authorList>
            <person name="Alioto T."/>
            <person name="Alioto T."/>
        </authorList>
    </citation>
    <scope>NUCLEOTIDE SEQUENCE</scope>
</reference>
<dbReference type="AlphaFoldDB" id="A0A8B6C8V2"/>
<evidence type="ECO:0000313" key="2">
    <source>
        <dbReference type="EMBL" id="VDI01199.1"/>
    </source>
</evidence>
<keyword evidence="1" id="KW-1133">Transmembrane helix</keyword>
<comment type="caution">
    <text evidence="2">The sequence shown here is derived from an EMBL/GenBank/DDBJ whole genome shotgun (WGS) entry which is preliminary data.</text>
</comment>
<gene>
    <name evidence="2" type="ORF">MGAL_10B029901</name>
</gene>
<feature type="transmembrane region" description="Helical" evidence="1">
    <location>
        <begin position="82"/>
        <end position="102"/>
    </location>
</feature>
<name>A0A8B6C8V2_MYTGA</name>
<feature type="transmembrane region" description="Helical" evidence="1">
    <location>
        <begin position="52"/>
        <end position="70"/>
    </location>
</feature>
<sequence length="163" mass="18781">MKSEVSLGWGRLKGGFKRFLARPAVEKVGISIFIAASLAMLRTNTWDHFMDMSIWCVVYLNWCFFVLPSIKEKLTLTMVWNVAYVIITLFLADVLFYGLYGYAKRHFLEQGIAMESTEMQSWAFFMNIARICCMLFCVVSSSTKFVNSLSPMKSPRKSSLRKH</sequence>
<keyword evidence="1" id="KW-0812">Transmembrane</keyword>
<keyword evidence="3" id="KW-1185">Reference proteome</keyword>
<dbReference type="OrthoDB" id="10358409at2759"/>
<organism evidence="2 3">
    <name type="scientific">Mytilus galloprovincialis</name>
    <name type="common">Mediterranean mussel</name>
    <dbReference type="NCBI Taxonomy" id="29158"/>
    <lineage>
        <taxon>Eukaryota</taxon>
        <taxon>Metazoa</taxon>
        <taxon>Spiralia</taxon>
        <taxon>Lophotrochozoa</taxon>
        <taxon>Mollusca</taxon>
        <taxon>Bivalvia</taxon>
        <taxon>Autobranchia</taxon>
        <taxon>Pteriomorphia</taxon>
        <taxon>Mytilida</taxon>
        <taxon>Mytiloidea</taxon>
        <taxon>Mytilidae</taxon>
        <taxon>Mytilinae</taxon>
        <taxon>Mytilus</taxon>
    </lineage>
</organism>
<evidence type="ECO:0000313" key="3">
    <source>
        <dbReference type="Proteomes" id="UP000596742"/>
    </source>
</evidence>
<feature type="transmembrane region" description="Helical" evidence="1">
    <location>
        <begin position="122"/>
        <end position="146"/>
    </location>
</feature>
<proteinExistence type="predicted"/>